<comment type="caution">
    <text evidence="1">The sequence shown here is derived from an EMBL/GenBank/DDBJ whole genome shotgun (WGS) entry which is preliminary data.</text>
</comment>
<gene>
    <name evidence="1" type="ORF">EDM59_15245</name>
</gene>
<dbReference type="RefSeq" id="WP_122924373.1">
    <property type="nucleotide sequence ID" value="NZ_RHHU01000010.1"/>
</dbReference>
<keyword evidence="2" id="KW-1185">Reference proteome</keyword>
<accession>A0A3M8D721</accession>
<evidence type="ECO:0000313" key="2">
    <source>
        <dbReference type="Proteomes" id="UP000269573"/>
    </source>
</evidence>
<dbReference type="AlphaFoldDB" id="A0A3M8D721"/>
<dbReference type="EMBL" id="RHHU01000010">
    <property type="protein sequence ID" value="RNB83874.1"/>
    <property type="molecule type" value="Genomic_DNA"/>
</dbReference>
<reference evidence="1 2" key="1">
    <citation type="submission" date="2018-10" db="EMBL/GenBank/DDBJ databases">
        <title>Phylogenomics of Brevibacillus.</title>
        <authorList>
            <person name="Dunlap C."/>
        </authorList>
    </citation>
    <scope>NUCLEOTIDE SEQUENCE [LARGE SCALE GENOMIC DNA]</scope>
    <source>
        <strain evidence="1 2">JCM 15774</strain>
    </source>
</reference>
<evidence type="ECO:0000313" key="1">
    <source>
        <dbReference type="EMBL" id="RNB83874.1"/>
    </source>
</evidence>
<organism evidence="1 2">
    <name type="scientific">Brevibacillus nitrificans</name>
    <dbReference type="NCBI Taxonomy" id="651560"/>
    <lineage>
        <taxon>Bacteria</taxon>
        <taxon>Bacillati</taxon>
        <taxon>Bacillota</taxon>
        <taxon>Bacilli</taxon>
        <taxon>Bacillales</taxon>
        <taxon>Paenibacillaceae</taxon>
        <taxon>Brevibacillus</taxon>
    </lineage>
</organism>
<proteinExistence type="predicted"/>
<sequence>MSKSMKLYTDSFHISSDSFFDIQDIEKMRATFNQAFEDNNIDIFVDDDFTVIYGDPYDDLSASALNADPFLNKYFFFPIDKLYLDDGSNKRDLGIRMCFVKEGRRGIKCHVFDIASEQYEKVGSWSKAQEFFGDKLISDNIRKMYPSYISVCNKISGQLEKRPHIVYTNQSGWVEGGRDWFYVPVSPSDECDLLYSKSLNSKYKMNPTRHLTHQEAFQKTWSMLDITDKRITLPLLSYTFLSLITSLMNYSSDEFPKFMICLSGNNKSLDRQGFANLFCNLYERKMNIFSLNSKYHINSDMDRKMIEKKSAKIRDGILIINTDTRPKLIERSLRSMQDSAVENLQLILNEKRLDKEFVLNLDISDVEISSVHVEQQRQNSDILSSAIFHATGFFRRIFQHEETSNKKKVEKYLRKRYKHFRKLIEKDDIPQEEDKLHMYSCLLIGLDFLLNPVKNELLVFNHEVYNEEAQAYVDEAVQLFQQECITKNAVSVVEQQPADEKNSEAMKEEHIIFLEKLFELLPVELPSYENKSDSPDINAWMDKKVESIIWINNSVFRMILLSTVNGFQELHEDEQKSAIIKYKTSIYNKLRSKEISVILPKNDDPKNSTVKIGTTEKDDYTGNRAAGTRKSCVVFRMDRRKAEEYLSSLKN</sequence>
<dbReference type="Proteomes" id="UP000269573">
    <property type="component" value="Unassembled WGS sequence"/>
</dbReference>
<name>A0A3M8D721_9BACL</name>
<protein>
    <submittedName>
        <fullName evidence="1">Uncharacterized protein</fullName>
    </submittedName>
</protein>